<comment type="caution">
    <text evidence="2">The sequence shown here is derived from an EMBL/GenBank/DDBJ whole genome shotgun (WGS) entry which is preliminary data.</text>
</comment>
<dbReference type="AlphaFoldDB" id="A0A7J6WJN0"/>
<dbReference type="EMBL" id="JABWDY010014555">
    <property type="protein sequence ID" value="KAF5197561.1"/>
    <property type="molecule type" value="Genomic_DNA"/>
</dbReference>
<evidence type="ECO:0000313" key="2">
    <source>
        <dbReference type="EMBL" id="KAF5197561.1"/>
    </source>
</evidence>
<name>A0A7J6WJN0_THATH</name>
<keyword evidence="1" id="KW-0812">Transmembrane</keyword>
<evidence type="ECO:0000256" key="1">
    <source>
        <dbReference type="SAM" id="Phobius"/>
    </source>
</evidence>
<evidence type="ECO:0000313" key="3">
    <source>
        <dbReference type="Proteomes" id="UP000554482"/>
    </source>
</evidence>
<keyword evidence="3" id="KW-1185">Reference proteome</keyword>
<dbReference type="PANTHER" id="PTHR36000">
    <property type="entry name" value="DEFECTIVE 1273 PROTEIN, PUTATIVE-RELATED"/>
    <property type="match status" value="1"/>
</dbReference>
<feature type="transmembrane region" description="Helical" evidence="1">
    <location>
        <begin position="134"/>
        <end position="156"/>
    </location>
</feature>
<organism evidence="2 3">
    <name type="scientific">Thalictrum thalictroides</name>
    <name type="common">Rue-anemone</name>
    <name type="synonym">Anemone thalictroides</name>
    <dbReference type="NCBI Taxonomy" id="46969"/>
    <lineage>
        <taxon>Eukaryota</taxon>
        <taxon>Viridiplantae</taxon>
        <taxon>Streptophyta</taxon>
        <taxon>Embryophyta</taxon>
        <taxon>Tracheophyta</taxon>
        <taxon>Spermatophyta</taxon>
        <taxon>Magnoliopsida</taxon>
        <taxon>Ranunculales</taxon>
        <taxon>Ranunculaceae</taxon>
        <taxon>Thalictroideae</taxon>
        <taxon>Thalictrum</taxon>
    </lineage>
</organism>
<feature type="transmembrane region" description="Helical" evidence="1">
    <location>
        <begin position="201"/>
        <end position="217"/>
    </location>
</feature>
<protein>
    <submittedName>
        <fullName evidence="2">Embryo defective</fullName>
    </submittedName>
</protein>
<accession>A0A7J6WJN0</accession>
<keyword evidence="1" id="KW-0472">Membrane</keyword>
<keyword evidence="1" id="KW-1133">Transmembrane helix</keyword>
<proteinExistence type="predicted"/>
<sequence length="266" mass="30178">MLSVSLLQTVAATSYCSSAQLIQTQTRTRREMSLPFNALPSLRSSMSSMKHKGLAPYRSLSYPFLSSGRQGLHPFQNSSPIVCCTMNMAEGESAGPRRLNLDHILGEIHNVWESLPQPVRSFPWAEALENFLEFILGLVYAVVKYLSIPLLALTSLSEMSYCAHERKMRLIPIPLLVGIAMAGIFRDTTLELYPQLKERDFPWHLVAVAVIFILLKLPGPYYPYWGRIFIPHFANGGLLRSLWFALMWYRRSPEGTRKNNTTELAK</sequence>
<reference evidence="2 3" key="1">
    <citation type="submission" date="2020-06" db="EMBL/GenBank/DDBJ databases">
        <title>Transcriptomic and genomic resources for Thalictrum thalictroides and T. hernandezii: Facilitating candidate gene discovery in an emerging model plant lineage.</title>
        <authorList>
            <person name="Arias T."/>
            <person name="Riano-Pachon D.M."/>
            <person name="Di Stilio V.S."/>
        </authorList>
    </citation>
    <scope>NUCLEOTIDE SEQUENCE [LARGE SCALE GENOMIC DNA]</scope>
    <source>
        <strain evidence="3">cv. WT478/WT964</strain>
        <tissue evidence="2">Leaves</tissue>
    </source>
</reference>
<feature type="transmembrane region" description="Helical" evidence="1">
    <location>
        <begin position="168"/>
        <end position="185"/>
    </location>
</feature>
<dbReference type="OrthoDB" id="1934999at2759"/>
<dbReference type="Proteomes" id="UP000554482">
    <property type="component" value="Unassembled WGS sequence"/>
</dbReference>
<gene>
    <name evidence="2" type="ORF">FRX31_012851</name>
</gene>
<dbReference type="PANTHER" id="PTHR36000:SF2">
    <property type="entry name" value="DEFECTIVE 1273 PROTEIN, PUTATIVE-RELATED"/>
    <property type="match status" value="1"/>
</dbReference>